<dbReference type="Proteomes" id="UP001341840">
    <property type="component" value="Unassembled WGS sequence"/>
</dbReference>
<proteinExistence type="predicted"/>
<dbReference type="EMBL" id="JASCZI010121711">
    <property type="protein sequence ID" value="MED6162714.1"/>
    <property type="molecule type" value="Genomic_DNA"/>
</dbReference>
<gene>
    <name evidence="1" type="ORF">PIB30_073183</name>
</gene>
<organism evidence="1 2">
    <name type="scientific">Stylosanthes scabra</name>
    <dbReference type="NCBI Taxonomy" id="79078"/>
    <lineage>
        <taxon>Eukaryota</taxon>
        <taxon>Viridiplantae</taxon>
        <taxon>Streptophyta</taxon>
        <taxon>Embryophyta</taxon>
        <taxon>Tracheophyta</taxon>
        <taxon>Spermatophyta</taxon>
        <taxon>Magnoliopsida</taxon>
        <taxon>eudicotyledons</taxon>
        <taxon>Gunneridae</taxon>
        <taxon>Pentapetalae</taxon>
        <taxon>rosids</taxon>
        <taxon>fabids</taxon>
        <taxon>Fabales</taxon>
        <taxon>Fabaceae</taxon>
        <taxon>Papilionoideae</taxon>
        <taxon>50 kb inversion clade</taxon>
        <taxon>dalbergioids sensu lato</taxon>
        <taxon>Dalbergieae</taxon>
        <taxon>Pterocarpus clade</taxon>
        <taxon>Stylosanthes</taxon>
    </lineage>
</organism>
<keyword evidence="2" id="KW-1185">Reference proteome</keyword>
<protein>
    <submittedName>
        <fullName evidence="1">Uncharacterized protein</fullName>
    </submittedName>
</protein>
<sequence length="73" mass="7739">MVVVGDRVVVPPLPLRSAPPPLPFMEEAPSPSTPLLVVPELEFAAVTAAHNARESRASAISQFCVWGFAGKKT</sequence>
<evidence type="ECO:0000313" key="2">
    <source>
        <dbReference type="Proteomes" id="UP001341840"/>
    </source>
</evidence>
<accession>A0ABU6UNS4</accession>
<evidence type="ECO:0000313" key="1">
    <source>
        <dbReference type="EMBL" id="MED6162714.1"/>
    </source>
</evidence>
<feature type="non-terminal residue" evidence="1">
    <location>
        <position position="73"/>
    </location>
</feature>
<reference evidence="1 2" key="1">
    <citation type="journal article" date="2023" name="Plants (Basel)">
        <title>Bridging the Gap: Combining Genomics and Transcriptomics Approaches to Understand Stylosanthes scabra, an Orphan Legume from the Brazilian Caatinga.</title>
        <authorList>
            <person name="Ferreira-Neto J.R.C."/>
            <person name="da Silva M.D."/>
            <person name="Binneck E."/>
            <person name="de Melo N.F."/>
            <person name="da Silva R.H."/>
            <person name="de Melo A.L.T.M."/>
            <person name="Pandolfi V."/>
            <person name="Bustamante F.O."/>
            <person name="Brasileiro-Vidal A.C."/>
            <person name="Benko-Iseppon A.M."/>
        </authorList>
    </citation>
    <scope>NUCLEOTIDE SEQUENCE [LARGE SCALE GENOMIC DNA]</scope>
    <source>
        <tissue evidence="1">Leaves</tissue>
    </source>
</reference>
<comment type="caution">
    <text evidence="1">The sequence shown here is derived from an EMBL/GenBank/DDBJ whole genome shotgun (WGS) entry which is preliminary data.</text>
</comment>
<name>A0ABU6UNS4_9FABA</name>